<dbReference type="GO" id="GO:0006281">
    <property type="term" value="P:DNA repair"/>
    <property type="evidence" value="ECO:0007669"/>
    <property type="project" value="UniProtKB-KW"/>
</dbReference>
<evidence type="ECO:0000256" key="5">
    <source>
        <dbReference type="ARBA" id="ARBA00022759"/>
    </source>
</evidence>
<evidence type="ECO:0000256" key="13">
    <source>
        <dbReference type="ARBA" id="ARBA00023242"/>
    </source>
</evidence>
<reference evidence="16 17" key="1">
    <citation type="submission" date="2017-07" db="EMBL/GenBank/DDBJ databases">
        <title>An improved, manually edited Actinidia chinensis var. chinensis (kiwifruit) genome highlights the challenges associated with draft genomes and gene prediction in plants.</title>
        <authorList>
            <person name="Pilkington S."/>
            <person name="Crowhurst R."/>
            <person name="Hilario E."/>
            <person name="Nardozza S."/>
            <person name="Fraser L."/>
            <person name="Peng Y."/>
            <person name="Gunaseelan K."/>
            <person name="Simpson R."/>
            <person name="Tahir J."/>
            <person name="Deroles S."/>
            <person name="Templeton K."/>
            <person name="Luo Z."/>
            <person name="Davy M."/>
            <person name="Cheng C."/>
            <person name="Mcneilage M."/>
            <person name="Scaglione D."/>
            <person name="Liu Y."/>
            <person name="Zhang Q."/>
            <person name="Datson P."/>
            <person name="De Silva N."/>
            <person name="Gardiner S."/>
            <person name="Bassett H."/>
            <person name="Chagne D."/>
            <person name="Mccallum J."/>
            <person name="Dzierzon H."/>
            <person name="Deng C."/>
            <person name="Wang Y.-Y."/>
            <person name="Barron N."/>
            <person name="Manako K."/>
            <person name="Bowen J."/>
            <person name="Foster T."/>
            <person name="Erridge Z."/>
            <person name="Tiffin H."/>
            <person name="Waite C."/>
            <person name="Davies K."/>
            <person name="Grierson E."/>
            <person name="Laing W."/>
            <person name="Kirk R."/>
            <person name="Chen X."/>
            <person name="Wood M."/>
            <person name="Montefiori M."/>
            <person name="Brummell D."/>
            <person name="Schwinn K."/>
            <person name="Catanach A."/>
            <person name="Fullerton C."/>
            <person name="Li D."/>
            <person name="Meiyalaghan S."/>
            <person name="Nieuwenhuizen N."/>
            <person name="Read N."/>
            <person name="Prakash R."/>
            <person name="Hunter D."/>
            <person name="Zhang H."/>
            <person name="Mckenzie M."/>
            <person name="Knabel M."/>
            <person name="Harris A."/>
            <person name="Allan A."/>
            <person name="Chen A."/>
            <person name="Janssen B."/>
            <person name="Plunkett B."/>
            <person name="Dwamena C."/>
            <person name="Voogd C."/>
            <person name="Leif D."/>
            <person name="Lafferty D."/>
            <person name="Souleyre E."/>
            <person name="Varkonyi-Gasic E."/>
            <person name="Gambi F."/>
            <person name="Hanley J."/>
            <person name="Yao J.-L."/>
            <person name="Cheung J."/>
            <person name="David K."/>
            <person name="Warren B."/>
            <person name="Marsh K."/>
            <person name="Snowden K."/>
            <person name="Lin-Wang K."/>
            <person name="Brian L."/>
            <person name="Martinez-Sanchez M."/>
            <person name="Wang M."/>
            <person name="Ileperuma N."/>
            <person name="Macnee N."/>
            <person name="Campin R."/>
            <person name="Mcatee P."/>
            <person name="Drummond R."/>
            <person name="Espley R."/>
            <person name="Ireland H."/>
            <person name="Wu R."/>
            <person name="Atkinson R."/>
            <person name="Karunairetnam S."/>
            <person name="Bulley S."/>
            <person name="Chunkath S."/>
            <person name="Hanley Z."/>
            <person name="Storey R."/>
            <person name="Thrimawithana A."/>
            <person name="Thomson S."/>
            <person name="David C."/>
            <person name="Testolin R."/>
        </authorList>
    </citation>
    <scope>NUCLEOTIDE SEQUENCE [LARGE SCALE GENOMIC DNA]</scope>
    <source>
        <strain evidence="17">cv. Red5</strain>
        <tissue evidence="16">Young leaf</tissue>
    </source>
</reference>
<evidence type="ECO:0000256" key="10">
    <source>
        <dbReference type="ARBA" id="ARBA00023054"/>
    </source>
</evidence>
<keyword evidence="10" id="KW-0175">Coiled coil</keyword>
<evidence type="ECO:0000313" key="17">
    <source>
        <dbReference type="Proteomes" id="UP000241394"/>
    </source>
</evidence>
<accession>A0A2R6PDY4</accession>
<dbReference type="GO" id="GO:0031047">
    <property type="term" value="P:regulatory ncRNA-mediated gene silencing"/>
    <property type="evidence" value="ECO:0007669"/>
    <property type="project" value="UniProtKB-KW"/>
</dbReference>
<keyword evidence="11" id="KW-0943">RNA-mediated gene silencing</keyword>
<protein>
    <submittedName>
        <fullName evidence="16">Protein MICRORCHIDIA like</fullName>
    </submittedName>
</protein>
<organism evidence="16 17">
    <name type="scientific">Actinidia chinensis var. chinensis</name>
    <name type="common">Chinese soft-hair kiwi</name>
    <dbReference type="NCBI Taxonomy" id="1590841"/>
    <lineage>
        <taxon>Eukaryota</taxon>
        <taxon>Viridiplantae</taxon>
        <taxon>Streptophyta</taxon>
        <taxon>Embryophyta</taxon>
        <taxon>Tracheophyta</taxon>
        <taxon>Spermatophyta</taxon>
        <taxon>Magnoliopsida</taxon>
        <taxon>eudicotyledons</taxon>
        <taxon>Gunneridae</taxon>
        <taxon>Pentapetalae</taxon>
        <taxon>asterids</taxon>
        <taxon>Ericales</taxon>
        <taxon>Actinidiaceae</taxon>
        <taxon>Actinidia</taxon>
    </lineage>
</organism>
<evidence type="ECO:0000256" key="4">
    <source>
        <dbReference type="ARBA" id="ARBA00022741"/>
    </source>
</evidence>
<feature type="domain" description="Morc S5" evidence="15">
    <location>
        <begin position="339"/>
        <end position="477"/>
    </location>
</feature>
<evidence type="ECO:0000256" key="7">
    <source>
        <dbReference type="ARBA" id="ARBA00022801"/>
    </source>
</evidence>
<dbReference type="Proteomes" id="UP000241394">
    <property type="component" value="Chromosome LG26"/>
</dbReference>
<dbReference type="OMA" id="HKVRSQN"/>
<feature type="non-terminal residue" evidence="16">
    <location>
        <position position="655"/>
    </location>
</feature>
<dbReference type="InterPro" id="IPR045261">
    <property type="entry name" value="MORC_ATPase"/>
</dbReference>
<dbReference type="STRING" id="1590841.A0A2R6PDY4"/>
<sequence length="655" mass="74518">MQQKEYQKANLPRHQKSNTNSKRQESEENRSLNCSSTRQNNPSILDQQLSPIDDTSLLSASPICSAPVCRQFWKAGNYDEGLASKSTLQNGSSYLHIHPKFLHSNATSHKWAFGAIAELLDNAIDEIQNGATFVIVDKTSNPRDGNPALLIQDDGGGMDPEAMRRCLSFGFSDKKSKSAIGQYGNGFKTSTMRLGADVIVFSRHFKERKLTQSIGLLSYTFLSQTGHDRIVVPVLDYEFNASTGTMEALARYNKEHFKSNLSVLLQWSPYSTEAELLKQFDDISYHGTKVIVYNLWLNDEGTMELDFDSDPEDIRISGDVNPTGKNIASDQHLANRLRYSLRVYLSILYLRLPESFCMILRGRVVEYHNIATDLKFPEFILYKPQSGGCVEGTVITTIGFVKEAPHVNIHGFNVYHKNRLILPFWHVVSFSDSRGRGVVGVLEANFIEPTHNKQDFEKTSVFQKLEHRLKEMTWEYWDYHCGLIGYQVKKKIRAPTASPLSADGGPHDSIHPPLVLNKSSLGVDTTIERRFGQAFSNIQRRAQLGEQLKRKEQHPLVEPENIKRRAGGVNLTDTAPNQEKQPSHTNAKQFEDQEATNLQQENKRLREQCLEYEKVKEELNLKVTILKREIEDTEREYACMMAELELLDKVKEENK</sequence>
<keyword evidence="17" id="KW-1185">Reference proteome</keyword>
<keyword evidence="6" id="KW-0227">DNA damage</keyword>
<gene>
    <name evidence="16" type="ORF">CEY00_Acc29773</name>
</gene>
<dbReference type="GO" id="GO:0016887">
    <property type="term" value="F:ATP hydrolysis activity"/>
    <property type="evidence" value="ECO:0007669"/>
    <property type="project" value="InterPro"/>
</dbReference>
<keyword evidence="13" id="KW-0539">Nucleus</keyword>
<evidence type="ECO:0000313" key="16">
    <source>
        <dbReference type="EMBL" id="PSR89570.1"/>
    </source>
</evidence>
<comment type="similarity">
    <text evidence="2">Belongs to the MORC ATPase protein family.</text>
</comment>
<dbReference type="GO" id="GO:0006325">
    <property type="term" value="P:chromatin organization"/>
    <property type="evidence" value="ECO:0007669"/>
    <property type="project" value="UniProtKB-KW"/>
</dbReference>
<dbReference type="GO" id="GO:0004519">
    <property type="term" value="F:endonuclease activity"/>
    <property type="evidence" value="ECO:0007669"/>
    <property type="project" value="UniProtKB-KW"/>
</dbReference>
<dbReference type="Gene3D" id="3.30.565.10">
    <property type="entry name" value="Histidine kinase-like ATPase, C-terminal domain"/>
    <property type="match status" value="1"/>
</dbReference>
<feature type="compositionally biased region" description="Basic and acidic residues" evidence="14">
    <location>
        <begin position="547"/>
        <end position="563"/>
    </location>
</feature>
<feature type="region of interest" description="Disordered" evidence="14">
    <location>
        <begin position="1"/>
        <end position="47"/>
    </location>
</feature>
<comment type="caution">
    <text evidence="16">The sequence shown here is derived from an EMBL/GenBank/DDBJ whole genome shotgun (WGS) entry which is preliminary data.</text>
</comment>
<evidence type="ECO:0000259" key="15">
    <source>
        <dbReference type="Pfam" id="PF17942"/>
    </source>
</evidence>
<dbReference type="AlphaFoldDB" id="A0A2R6PDY4"/>
<dbReference type="OrthoDB" id="757982at2759"/>
<keyword evidence="12" id="KW-0234">DNA repair</keyword>
<dbReference type="InterPro" id="IPR036890">
    <property type="entry name" value="HATPase_C_sf"/>
</dbReference>
<dbReference type="InParanoid" id="A0A2R6PDY4"/>
<dbReference type="GO" id="GO:0005634">
    <property type="term" value="C:nucleus"/>
    <property type="evidence" value="ECO:0007669"/>
    <property type="project" value="UniProtKB-SubCell"/>
</dbReference>
<dbReference type="GO" id="GO:0005524">
    <property type="term" value="F:ATP binding"/>
    <property type="evidence" value="ECO:0007669"/>
    <property type="project" value="UniProtKB-KW"/>
</dbReference>
<dbReference type="GO" id="GO:0031349">
    <property type="term" value="P:positive regulation of defense response"/>
    <property type="evidence" value="ECO:0007669"/>
    <property type="project" value="UniProtKB-ARBA"/>
</dbReference>
<dbReference type="SUPFAM" id="SSF55874">
    <property type="entry name" value="ATPase domain of HSP90 chaperone/DNA topoisomerase II/histidine kinase"/>
    <property type="match status" value="1"/>
</dbReference>
<keyword evidence="9" id="KW-0156">Chromatin regulator</keyword>
<dbReference type="Pfam" id="PF13589">
    <property type="entry name" value="HATPase_c_3"/>
    <property type="match status" value="1"/>
</dbReference>
<dbReference type="PANTHER" id="PTHR23336">
    <property type="entry name" value="ZINC FINGER CW-TYPE COILED-COIL DOMAIN PROTEIN 3"/>
    <property type="match status" value="1"/>
</dbReference>
<dbReference type="EMBL" id="NKQK01000026">
    <property type="protein sequence ID" value="PSR89570.1"/>
    <property type="molecule type" value="Genomic_DNA"/>
</dbReference>
<dbReference type="PANTHER" id="PTHR23336:SF44">
    <property type="entry name" value="PROTEIN MICRORCHIDIA 6"/>
    <property type="match status" value="1"/>
</dbReference>
<feature type="compositionally biased region" description="Polar residues" evidence="14">
    <location>
        <begin position="31"/>
        <end position="47"/>
    </location>
</feature>
<evidence type="ECO:0000256" key="3">
    <source>
        <dbReference type="ARBA" id="ARBA00022722"/>
    </source>
</evidence>
<evidence type="ECO:0000256" key="11">
    <source>
        <dbReference type="ARBA" id="ARBA00023158"/>
    </source>
</evidence>
<dbReference type="InterPro" id="IPR041006">
    <property type="entry name" value="Morc_S5"/>
</dbReference>
<evidence type="ECO:0000256" key="1">
    <source>
        <dbReference type="ARBA" id="ARBA00004123"/>
    </source>
</evidence>
<feature type="compositionally biased region" description="Polar residues" evidence="14">
    <location>
        <begin position="571"/>
        <end position="588"/>
    </location>
</feature>
<evidence type="ECO:0000256" key="9">
    <source>
        <dbReference type="ARBA" id="ARBA00022853"/>
    </source>
</evidence>
<comment type="subcellular location">
    <subcellularLocation>
        <location evidence="1">Nucleus</location>
    </subcellularLocation>
</comment>
<dbReference type="Pfam" id="PF17942">
    <property type="entry name" value="Morc6_S5"/>
    <property type="match status" value="1"/>
</dbReference>
<keyword evidence="3" id="KW-0540">Nuclease</keyword>
<name>A0A2R6PDY4_ACTCC</name>
<evidence type="ECO:0000256" key="14">
    <source>
        <dbReference type="SAM" id="MobiDB-lite"/>
    </source>
</evidence>
<evidence type="ECO:0000256" key="12">
    <source>
        <dbReference type="ARBA" id="ARBA00023204"/>
    </source>
</evidence>
<dbReference type="FunCoup" id="A0A2R6PDY4">
    <property type="interactions" value="3453"/>
</dbReference>
<evidence type="ECO:0000256" key="6">
    <source>
        <dbReference type="ARBA" id="ARBA00022763"/>
    </source>
</evidence>
<keyword evidence="8" id="KW-0067">ATP-binding</keyword>
<keyword evidence="7" id="KW-0378">Hydrolase</keyword>
<dbReference type="Gramene" id="PSR89570">
    <property type="protein sequence ID" value="PSR89570"/>
    <property type="gene ID" value="CEY00_Acc29773"/>
</dbReference>
<reference evidence="17" key="2">
    <citation type="journal article" date="2018" name="BMC Genomics">
        <title>A manually annotated Actinidia chinensis var. chinensis (kiwifruit) genome highlights the challenges associated with draft genomes and gene prediction in plants.</title>
        <authorList>
            <person name="Pilkington S.M."/>
            <person name="Crowhurst R."/>
            <person name="Hilario E."/>
            <person name="Nardozza S."/>
            <person name="Fraser L."/>
            <person name="Peng Y."/>
            <person name="Gunaseelan K."/>
            <person name="Simpson R."/>
            <person name="Tahir J."/>
            <person name="Deroles S.C."/>
            <person name="Templeton K."/>
            <person name="Luo Z."/>
            <person name="Davy M."/>
            <person name="Cheng C."/>
            <person name="McNeilage M."/>
            <person name="Scaglione D."/>
            <person name="Liu Y."/>
            <person name="Zhang Q."/>
            <person name="Datson P."/>
            <person name="De Silva N."/>
            <person name="Gardiner S.E."/>
            <person name="Bassett H."/>
            <person name="Chagne D."/>
            <person name="McCallum J."/>
            <person name="Dzierzon H."/>
            <person name="Deng C."/>
            <person name="Wang Y.Y."/>
            <person name="Barron L."/>
            <person name="Manako K."/>
            <person name="Bowen J."/>
            <person name="Foster T.M."/>
            <person name="Erridge Z.A."/>
            <person name="Tiffin H."/>
            <person name="Waite C.N."/>
            <person name="Davies K.M."/>
            <person name="Grierson E.P."/>
            <person name="Laing W.A."/>
            <person name="Kirk R."/>
            <person name="Chen X."/>
            <person name="Wood M."/>
            <person name="Montefiori M."/>
            <person name="Brummell D.A."/>
            <person name="Schwinn K.E."/>
            <person name="Catanach A."/>
            <person name="Fullerton C."/>
            <person name="Li D."/>
            <person name="Meiyalaghan S."/>
            <person name="Nieuwenhuizen N."/>
            <person name="Read N."/>
            <person name="Prakash R."/>
            <person name="Hunter D."/>
            <person name="Zhang H."/>
            <person name="McKenzie M."/>
            <person name="Knabel M."/>
            <person name="Harris A."/>
            <person name="Allan A.C."/>
            <person name="Gleave A."/>
            <person name="Chen A."/>
            <person name="Janssen B.J."/>
            <person name="Plunkett B."/>
            <person name="Ampomah-Dwamena C."/>
            <person name="Voogd C."/>
            <person name="Leif D."/>
            <person name="Lafferty D."/>
            <person name="Souleyre E.J.F."/>
            <person name="Varkonyi-Gasic E."/>
            <person name="Gambi F."/>
            <person name="Hanley J."/>
            <person name="Yao J.L."/>
            <person name="Cheung J."/>
            <person name="David K.M."/>
            <person name="Warren B."/>
            <person name="Marsh K."/>
            <person name="Snowden K.C."/>
            <person name="Lin-Wang K."/>
            <person name="Brian L."/>
            <person name="Martinez-Sanchez M."/>
            <person name="Wang M."/>
            <person name="Ileperuma N."/>
            <person name="Macnee N."/>
            <person name="Campin R."/>
            <person name="McAtee P."/>
            <person name="Drummond R.S.M."/>
            <person name="Espley R.V."/>
            <person name="Ireland H.S."/>
            <person name="Wu R."/>
            <person name="Atkinson R.G."/>
            <person name="Karunairetnam S."/>
            <person name="Bulley S."/>
            <person name="Chunkath S."/>
            <person name="Hanley Z."/>
            <person name="Storey R."/>
            <person name="Thrimawithana A.H."/>
            <person name="Thomson S."/>
            <person name="David C."/>
            <person name="Testolin R."/>
            <person name="Huang H."/>
            <person name="Hellens R.P."/>
            <person name="Schaffer R.J."/>
        </authorList>
    </citation>
    <scope>NUCLEOTIDE SEQUENCE [LARGE SCALE GENOMIC DNA]</scope>
    <source>
        <strain evidence="17">cv. Red5</strain>
    </source>
</reference>
<keyword evidence="4" id="KW-0547">Nucleotide-binding</keyword>
<proteinExistence type="inferred from homology"/>
<evidence type="ECO:0000256" key="2">
    <source>
        <dbReference type="ARBA" id="ARBA00007845"/>
    </source>
</evidence>
<feature type="region of interest" description="Disordered" evidence="14">
    <location>
        <begin position="546"/>
        <end position="595"/>
    </location>
</feature>
<dbReference type="FunFam" id="3.30.565.10:FF:000075">
    <property type="entry name" value="MORC family CW-type zinc finger protein 4"/>
    <property type="match status" value="1"/>
</dbReference>
<keyword evidence="5" id="KW-0255">Endonuclease</keyword>
<evidence type="ECO:0000256" key="8">
    <source>
        <dbReference type="ARBA" id="ARBA00022840"/>
    </source>
</evidence>